<evidence type="ECO:0008006" key="7">
    <source>
        <dbReference type="Google" id="ProtNLM"/>
    </source>
</evidence>
<dbReference type="CDD" id="cd00882">
    <property type="entry name" value="Ras_like_GTPase"/>
    <property type="match status" value="1"/>
</dbReference>
<evidence type="ECO:0000256" key="4">
    <source>
        <dbReference type="ARBA" id="ARBA00023134"/>
    </source>
</evidence>
<dbReference type="GO" id="GO:0005525">
    <property type="term" value="F:GTP binding"/>
    <property type="evidence" value="ECO:0007669"/>
    <property type="project" value="UniProtKB-KW"/>
</dbReference>
<organism evidence="5 6">
    <name type="scientific">Micromonospora echinospora</name>
    <name type="common">Micromonospora purpurea</name>
    <dbReference type="NCBI Taxonomy" id="1877"/>
    <lineage>
        <taxon>Bacteria</taxon>
        <taxon>Bacillati</taxon>
        <taxon>Actinomycetota</taxon>
        <taxon>Actinomycetes</taxon>
        <taxon>Micromonosporales</taxon>
        <taxon>Micromonosporaceae</taxon>
        <taxon>Micromonospora</taxon>
    </lineage>
</organism>
<dbReference type="AlphaFoldDB" id="A0A1C4WG67"/>
<evidence type="ECO:0000313" key="6">
    <source>
        <dbReference type="Proteomes" id="UP000198253"/>
    </source>
</evidence>
<dbReference type="GO" id="GO:0016787">
    <property type="term" value="F:hydrolase activity"/>
    <property type="evidence" value="ECO:0007669"/>
    <property type="project" value="UniProtKB-KW"/>
</dbReference>
<dbReference type="RefSeq" id="WP_414467573.1">
    <property type="nucleotide sequence ID" value="NZ_LT607413.1"/>
</dbReference>
<keyword evidence="4" id="KW-0342">GTP-binding</keyword>
<accession>A0A1C4WG67</accession>
<dbReference type="PANTHER" id="PTHR42708">
    <property type="entry name" value="ATP/GTP-BINDING PROTEIN-RELATED"/>
    <property type="match status" value="1"/>
</dbReference>
<reference evidence="6" key="1">
    <citation type="submission" date="2016-06" db="EMBL/GenBank/DDBJ databases">
        <authorList>
            <person name="Varghese N."/>
            <person name="Submissions Spin"/>
        </authorList>
    </citation>
    <scope>NUCLEOTIDE SEQUENCE [LARGE SCALE GENOMIC DNA]</scope>
    <source>
        <strain evidence="6">DSM 43816</strain>
    </source>
</reference>
<dbReference type="Gene3D" id="3.40.50.300">
    <property type="entry name" value="P-loop containing nucleotide triphosphate hydrolases"/>
    <property type="match status" value="1"/>
</dbReference>
<evidence type="ECO:0000256" key="3">
    <source>
        <dbReference type="ARBA" id="ARBA00022801"/>
    </source>
</evidence>
<evidence type="ECO:0000256" key="2">
    <source>
        <dbReference type="ARBA" id="ARBA00022741"/>
    </source>
</evidence>
<dbReference type="InterPro" id="IPR052705">
    <property type="entry name" value="Gliding_Motility_GTPase"/>
</dbReference>
<gene>
    <name evidence="5" type="ORF">GA0070618_2161</name>
</gene>
<comment type="similarity">
    <text evidence="1">Belongs to the GPN-loop GTPase family.</text>
</comment>
<sequence length="200" mass="21358">MSTPPAALTAAHVLSGQGGLKIALTGPFGVGKTTLVQTVSDIAPLSTEVAVNSDDVSHAPGKTTTTVAMDFGRLEVNGVTLFVFGTPGQRRFWFMWDAIVRGAVGAVVLVDVRRLQDSFAHLDYVEHVRLPFIVAVNTFPGARSFAASDMREALALSVEVPIVELDVRDRDSVRRLLITLVQHLLARRPGGVRADGTVSA</sequence>
<dbReference type="EMBL" id="LT607413">
    <property type="protein sequence ID" value="SCE95164.1"/>
    <property type="molecule type" value="Genomic_DNA"/>
</dbReference>
<keyword evidence="3" id="KW-0378">Hydrolase</keyword>
<evidence type="ECO:0000313" key="5">
    <source>
        <dbReference type="EMBL" id="SCE95164.1"/>
    </source>
</evidence>
<keyword evidence="6" id="KW-1185">Reference proteome</keyword>
<dbReference type="SUPFAM" id="SSF52540">
    <property type="entry name" value="P-loop containing nucleoside triphosphate hydrolases"/>
    <property type="match status" value="1"/>
</dbReference>
<dbReference type="InterPro" id="IPR004130">
    <property type="entry name" value="Gpn"/>
</dbReference>
<evidence type="ECO:0000256" key="1">
    <source>
        <dbReference type="ARBA" id="ARBA00005290"/>
    </source>
</evidence>
<dbReference type="PANTHER" id="PTHR42708:SF1">
    <property type="entry name" value="GLIDING MOTILITY PROTEIN MGLA"/>
    <property type="match status" value="1"/>
</dbReference>
<dbReference type="InterPro" id="IPR027417">
    <property type="entry name" value="P-loop_NTPase"/>
</dbReference>
<dbReference type="Proteomes" id="UP000198253">
    <property type="component" value="Chromosome I"/>
</dbReference>
<dbReference type="Pfam" id="PF03029">
    <property type="entry name" value="ATP_bind_1"/>
    <property type="match status" value="1"/>
</dbReference>
<name>A0A1C4WG67_MICEC</name>
<keyword evidence="2" id="KW-0547">Nucleotide-binding</keyword>
<dbReference type="InParanoid" id="A0A1C4WG67"/>
<protein>
    <recommendedName>
        <fullName evidence="7">ATP-binding protein</fullName>
    </recommendedName>
</protein>
<proteinExistence type="inferred from homology"/>